<proteinExistence type="predicted"/>
<evidence type="ECO:0000313" key="2">
    <source>
        <dbReference type="Proteomes" id="UP000236728"/>
    </source>
</evidence>
<evidence type="ECO:0000313" key="1">
    <source>
        <dbReference type="EMBL" id="SEG32722.1"/>
    </source>
</evidence>
<name>A0A1H5Z8U3_9BACT</name>
<dbReference type="Proteomes" id="UP000236728">
    <property type="component" value="Unassembled WGS sequence"/>
</dbReference>
<accession>A0A1H5Z8U3</accession>
<sequence>MTLTMSDQLYLSLWYPNFRLESLPSALTGVLRQFATVAGEGKPGSLFGRVWAASAFPIDWTESPTYQRIFVNDTRSDDTADTDDAIIENAVAEATEQLHEDVAYEFEMRWLLWLPSDMKSIASESERSTGHLDIDIEDEEDARPSNLITMPAAKPSRWKLEPARVRIAGFGPEFDAGAYDQNGQVRVEFGLDTPWVQEEEELSRQDAAKIQQNIEKLLAFTLLIEKHCGISSRLLWTESGEPLAEKLIARLQRLN</sequence>
<organism evidence="1 2">
    <name type="scientific">Bryocella elongata</name>
    <dbReference type="NCBI Taxonomy" id="863522"/>
    <lineage>
        <taxon>Bacteria</taxon>
        <taxon>Pseudomonadati</taxon>
        <taxon>Acidobacteriota</taxon>
        <taxon>Terriglobia</taxon>
        <taxon>Terriglobales</taxon>
        <taxon>Acidobacteriaceae</taxon>
        <taxon>Bryocella</taxon>
    </lineage>
</organism>
<protein>
    <submittedName>
        <fullName evidence="1">Uncharacterized protein</fullName>
    </submittedName>
</protein>
<gene>
    <name evidence="1" type="ORF">SAMN05421819_2521</name>
</gene>
<reference evidence="1 2" key="1">
    <citation type="submission" date="2016-10" db="EMBL/GenBank/DDBJ databases">
        <authorList>
            <person name="de Groot N.N."/>
        </authorList>
    </citation>
    <scope>NUCLEOTIDE SEQUENCE [LARGE SCALE GENOMIC DNA]</scope>
    <source>
        <strain evidence="1 2">DSM 22489</strain>
    </source>
</reference>
<keyword evidence="2" id="KW-1185">Reference proteome</keyword>
<dbReference type="AlphaFoldDB" id="A0A1H5Z8U3"/>
<dbReference type="EMBL" id="FNVA01000004">
    <property type="protein sequence ID" value="SEG32722.1"/>
    <property type="molecule type" value="Genomic_DNA"/>
</dbReference>